<dbReference type="FunFam" id="3.30.70.330:FF:000043">
    <property type="entry name" value="paraspeckle component 1 isoform X1"/>
    <property type="match status" value="1"/>
</dbReference>
<evidence type="ECO:0000256" key="3">
    <source>
        <dbReference type="PROSITE-ProRule" id="PRU00176"/>
    </source>
</evidence>
<feature type="region of interest" description="Disordered" evidence="4">
    <location>
        <begin position="1"/>
        <end position="34"/>
    </location>
</feature>
<gene>
    <name evidence="6" type="ORF">OSB1V03_LOCUS499</name>
</gene>
<dbReference type="InterPro" id="IPR035979">
    <property type="entry name" value="RBD_domain_sf"/>
</dbReference>
<dbReference type="GO" id="GO:0003723">
    <property type="term" value="F:RNA binding"/>
    <property type="evidence" value="ECO:0007669"/>
    <property type="project" value="UniProtKB-UniRule"/>
</dbReference>
<dbReference type="PANTHER" id="PTHR23189">
    <property type="entry name" value="RNA RECOGNITION MOTIF-CONTAINING"/>
    <property type="match status" value="1"/>
</dbReference>
<dbReference type="SUPFAM" id="SSF54928">
    <property type="entry name" value="RNA-binding domain, RBD"/>
    <property type="match status" value="1"/>
</dbReference>
<dbReference type="Gene3D" id="3.30.70.330">
    <property type="match status" value="2"/>
</dbReference>
<evidence type="ECO:0000259" key="5">
    <source>
        <dbReference type="PROSITE" id="PS50102"/>
    </source>
</evidence>
<dbReference type="InterPro" id="IPR012677">
    <property type="entry name" value="Nucleotide-bd_a/b_plait_sf"/>
</dbReference>
<evidence type="ECO:0000256" key="4">
    <source>
        <dbReference type="SAM" id="MobiDB-lite"/>
    </source>
</evidence>
<reference evidence="6" key="1">
    <citation type="submission" date="2020-11" db="EMBL/GenBank/DDBJ databases">
        <authorList>
            <person name="Tran Van P."/>
        </authorList>
    </citation>
    <scope>NUCLEOTIDE SEQUENCE</scope>
</reference>
<feature type="compositionally biased region" description="Basic and acidic residues" evidence="4">
    <location>
        <begin position="1"/>
        <end position="13"/>
    </location>
</feature>
<dbReference type="AlphaFoldDB" id="A0A7R9KD57"/>
<dbReference type="OrthoDB" id="10067824at2759"/>
<dbReference type="Pfam" id="PF00076">
    <property type="entry name" value="RRM_1"/>
    <property type="match status" value="2"/>
</dbReference>
<evidence type="ECO:0000256" key="1">
    <source>
        <dbReference type="ARBA" id="ARBA00022737"/>
    </source>
</evidence>
<feature type="compositionally biased region" description="Pro residues" evidence="4">
    <location>
        <begin position="423"/>
        <end position="436"/>
    </location>
</feature>
<dbReference type="Gene3D" id="6.10.250.1170">
    <property type="match status" value="1"/>
</dbReference>
<name>A0A7R9KD57_9ACAR</name>
<feature type="compositionally biased region" description="Low complexity" evidence="4">
    <location>
        <begin position="437"/>
        <end position="446"/>
    </location>
</feature>
<feature type="region of interest" description="Disordered" evidence="4">
    <location>
        <begin position="306"/>
        <end position="335"/>
    </location>
</feature>
<dbReference type="InterPro" id="IPR012975">
    <property type="entry name" value="NOPS"/>
</dbReference>
<evidence type="ECO:0000313" key="6">
    <source>
        <dbReference type="EMBL" id="CAD7620003.1"/>
    </source>
</evidence>
<organism evidence="6">
    <name type="scientific">Medioppia subpectinata</name>
    <dbReference type="NCBI Taxonomy" id="1979941"/>
    <lineage>
        <taxon>Eukaryota</taxon>
        <taxon>Metazoa</taxon>
        <taxon>Ecdysozoa</taxon>
        <taxon>Arthropoda</taxon>
        <taxon>Chelicerata</taxon>
        <taxon>Arachnida</taxon>
        <taxon>Acari</taxon>
        <taxon>Acariformes</taxon>
        <taxon>Sarcoptiformes</taxon>
        <taxon>Oribatida</taxon>
        <taxon>Brachypylina</taxon>
        <taxon>Oppioidea</taxon>
        <taxon>Oppiidae</taxon>
        <taxon>Medioppia</taxon>
    </lineage>
</organism>
<dbReference type="EMBL" id="CAJPIZ010000100">
    <property type="protein sequence ID" value="CAG2100433.1"/>
    <property type="molecule type" value="Genomic_DNA"/>
</dbReference>
<sequence>MSEIVKNESKVENSAKNATKKRKMESNAGFARRDQQWTRLTGAPAWDLQPTPLLHEFSGRCRLFVANLPQSVTEDSLRALFSEFGQISDIYIGKGNQFSFIKMDTRVNAENARQQLDGKPLDGRTLRVRLAAHASAIRVTQLPPLVSNELLHLAFSSFGTVERAIVSADDRGRSLCEGIVEFARKSSSLAALKKCHSECLLLSSTPIPVIVTPLESRDEEEGVLEKSLSLHSNDYRMEREVGPRFAEPGSIEWEMARKWKQLAEIETQRKEQLEAEFKDLREGLRQQMEALKVEERTRVLREQLREMENESQKLCAERESRLESERRREEQRRQTEALLRQQEEALLRGRSDADLGSLRRQESELRQQANALQQLLDRQEAALRSMSDVQPDFQSQQQSLPANLAQTGNQFLTSMRSMAPQNNAPPPQQFQPPPQPQYIHHQQQQQRGGMQNSFKRNRRF</sequence>
<keyword evidence="2 3" id="KW-0694">RNA-binding</keyword>
<protein>
    <recommendedName>
        <fullName evidence="5">RRM domain-containing protein</fullName>
    </recommendedName>
</protein>
<dbReference type="Proteomes" id="UP000759131">
    <property type="component" value="Unassembled WGS sequence"/>
</dbReference>
<accession>A0A7R9KD57</accession>
<dbReference type="SMART" id="SM00360">
    <property type="entry name" value="RRM"/>
    <property type="match status" value="2"/>
</dbReference>
<feature type="compositionally biased region" description="Polar residues" evidence="4">
    <location>
        <begin position="407"/>
        <end position="416"/>
    </location>
</feature>
<evidence type="ECO:0000313" key="7">
    <source>
        <dbReference type="Proteomes" id="UP000759131"/>
    </source>
</evidence>
<proteinExistence type="predicted"/>
<feature type="domain" description="RRM" evidence="5">
    <location>
        <begin position="61"/>
        <end position="133"/>
    </location>
</feature>
<keyword evidence="1" id="KW-0677">Repeat</keyword>
<keyword evidence="7" id="KW-1185">Reference proteome</keyword>
<feature type="domain" description="RRM" evidence="5">
    <location>
        <begin position="135"/>
        <end position="216"/>
    </location>
</feature>
<evidence type="ECO:0000256" key="2">
    <source>
        <dbReference type="ARBA" id="ARBA00022884"/>
    </source>
</evidence>
<dbReference type="EMBL" id="OC854675">
    <property type="protein sequence ID" value="CAD7620003.1"/>
    <property type="molecule type" value="Genomic_DNA"/>
</dbReference>
<dbReference type="PROSITE" id="PS50102">
    <property type="entry name" value="RRM"/>
    <property type="match status" value="2"/>
</dbReference>
<dbReference type="Pfam" id="PF08075">
    <property type="entry name" value="NOPS"/>
    <property type="match status" value="1"/>
</dbReference>
<feature type="region of interest" description="Disordered" evidence="4">
    <location>
        <begin position="407"/>
        <end position="460"/>
    </location>
</feature>
<dbReference type="InterPro" id="IPR000504">
    <property type="entry name" value="RRM_dom"/>
</dbReference>